<dbReference type="Proteomes" id="UP000614601">
    <property type="component" value="Unassembled WGS sequence"/>
</dbReference>
<dbReference type="EMBL" id="CAJFCW020000006">
    <property type="protein sequence ID" value="CAG9125972.1"/>
    <property type="molecule type" value="Genomic_DNA"/>
</dbReference>
<dbReference type="PROSITE" id="PS51257">
    <property type="entry name" value="PROKAR_LIPOPROTEIN"/>
    <property type="match status" value="1"/>
</dbReference>
<feature type="signal peptide" evidence="2">
    <location>
        <begin position="1"/>
        <end position="15"/>
    </location>
</feature>
<evidence type="ECO:0000256" key="2">
    <source>
        <dbReference type="SAM" id="SignalP"/>
    </source>
</evidence>
<proteinExistence type="predicted"/>
<dbReference type="Proteomes" id="UP000783686">
    <property type="component" value="Unassembled WGS sequence"/>
</dbReference>
<feature type="chain" id="PRO_5036221473" evidence="2">
    <location>
        <begin position="16"/>
        <end position="112"/>
    </location>
</feature>
<sequence length="112" mass="13260">MRLLLYSLLPCIVCACRHSIEDLDLKLTVYEIELLVVNAVVTLFLVFIVPRVMAQRHLLKHLITERKKRQDSMVKLQKYIRFQPTVPLSHLRRYFEDRDAAKNVEPVINYLP</sequence>
<name>A0A811LP27_9BILA</name>
<reference evidence="3" key="1">
    <citation type="submission" date="2020-09" db="EMBL/GenBank/DDBJ databases">
        <authorList>
            <person name="Kikuchi T."/>
        </authorList>
    </citation>
    <scope>NUCLEOTIDE SEQUENCE</scope>
    <source>
        <strain evidence="3">SH1</strain>
    </source>
</reference>
<keyword evidence="4" id="KW-1185">Reference proteome</keyword>
<comment type="caution">
    <text evidence="3">The sequence shown here is derived from an EMBL/GenBank/DDBJ whole genome shotgun (WGS) entry which is preliminary data.</text>
</comment>
<dbReference type="AlphaFoldDB" id="A0A811LP27"/>
<evidence type="ECO:0000313" key="4">
    <source>
        <dbReference type="Proteomes" id="UP000614601"/>
    </source>
</evidence>
<evidence type="ECO:0000313" key="3">
    <source>
        <dbReference type="EMBL" id="CAD5229188.1"/>
    </source>
</evidence>
<protein>
    <submittedName>
        <fullName evidence="3">Uncharacterized protein</fullName>
    </submittedName>
</protein>
<feature type="transmembrane region" description="Helical" evidence="1">
    <location>
        <begin position="35"/>
        <end position="54"/>
    </location>
</feature>
<keyword evidence="2" id="KW-0732">Signal</keyword>
<organism evidence="3 4">
    <name type="scientific">Bursaphelenchus okinawaensis</name>
    <dbReference type="NCBI Taxonomy" id="465554"/>
    <lineage>
        <taxon>Eukaryota</taxon>
        <taxon>Metazoa</taxon>
        <taxon>Ecdysozoa</taxon>
        <taxon>Nematoda</taxon>
        <taxon>Chromadorea</taxon>
        <taxon>Rhabditida</taxon>
        <taxon>Tylenchina</taxon>
        <taxon>Tylenchomorpha</taxon>
        <taxon>Aphelenchoidea</taxon>
        <taxon>Aphelenchoididae</taxon>
        <taxon>Bursaphelenchus</taxon>
    </lineage>
</organism>
<gene>
    <name evidence="3" type="ORF">BOKJ2_LOCUS13247</name>
</gene>
<evidence type="ECO:0000256" key="1">
    <source>
        <dbReference type="SAM" id="Phobius"/>
    </source>
</evidence>
<keyword evidence="1" id="KW-0472">Membrane</keyword>
<keyword evidence="1" id="KW-0812">Transmembrane</keyword>
<keyword evidence="1" id="KW-1133">Transmembrane helix</keyword>
<dbReference type="EMBL" id="CAJFDH010000006">
    <property type="protein sequence ID" value="CAD5229188.1"/>
    <property type="molecule type" value="Genomic_DNA"/>
</dbReference>
<accession>A0A811LP27</accession>